<reference evidence="1 2" key="1">
    <citation type="journal article" date="2016" name="Sci. Rep.">
        <title>The Dendrobium catenatum Lindl. genome sequence provides insights into polysaccharide synthase, floral development and adaptive evolution.</title>
        <authorList>
            <person name="Zhang G.Q."/>
            <person name="Xu Q."/>
            <person name="Bian C."/>
            <person name="Tsai W.C."/>
            <person name="Yeh C.M."/>
            <person name="Liu K.W."/>
            <person name="Yoshida K."/>
            <person name="Zhang L.S."/>
            <person name="Chang S.B."/>
            <person name="Chen F."/>
            <person name="Shi Y."/>
            <person name="Su Y.Y."/>
            <person name="Zhang Y.Q."/>
            <person name="Chen L.J."/>
            <person name="Yin Y."/>
            <person name="Lin M."/>
            <person name="Huang H."/>
            <person name="Deng H."/>
            <person name="Wang Z.W."/>
            <person name="Zhu S.L."/>
            <person name="Zhao X."/>
            <person name="Deng C."/>
            <person name="Niu S.C."/>
            <person name="Huang J."/>
            <person name="Wang M."/>
            <person name="Liu G.H."/>
            <person name="Yang H.J."/>
            <person name="Xiao X.J."/>
            <person name="Hsiao Y.Y."/>
            <person name="Wu W.L."/>
            <person name="Chen Y.Y."/>
            <person name="Mitsuda N."/>
            <person name="Ohme-Takagi M."/>
            <person name="Luo Y.B."/>
            <person name="Van de Peer Y."/>
            <person name="Liu Z.J."/>
        </authorList>
    </citation>
    <scope>NUCLEOTIDE SEQUENCE [LARGE SCALE GENOMIC DNA]</scope>
    <source>
        <tissue evidence="1">The whole plant</tissue>
    </source>
</reference>
<dbReference type="Proteomes" id="UP000233837">
    <property type="component" value="Unassembled WGS sequence"/>
</dbReference>
<accession>A0A2I0WAC1</accession>
<evidence type="ECO:0000313" key="1">
    <source>
        <dbReference type="EMBL" id="PKU72609.1"/>
    </source>
</evidence>
<dbReference type="AlphaFoldDB" id="A0A2I0WAC1"/>
<proteinExistence type="predicted"/>
<reference evidence="1 2" key="2">
    <citation type="journal article" date="2017" name="Nature">
        <title>The Apostasia genome and the evolution of orchids.</title>
        <authorList>
            <person name="Zhang G.Q."/>
            <person name="Liu K.W."/>
            <person name="Li Z."/>
            <person name="Lohaus R."/>
            <person name="Hsiao Y.Y."/>
            <person name="Niu S.C."/>
            <person name="Wang J.Y."/>
            <person name="Lin Y.C."/>
            <person name="Xu Q."/>
            <person name="Chen L.J."/>
            <person name="Yoshida K."/>
            <person name="Fujiwara S."/>
            <person name="Wang Z.W."/>
            <person name="Zhang Y.Q."/>
            <person name="Mitsuda N."/>
            <person name="Wang M."/>
            <person name="Liu G.H."/>
            <person name="Pecoraro L."/>
            <person name="Huang H.X."/>
            <person name="Xiao X.J."/>
            <person name="Lin M."/>
            <person name="Wu X.Y."/>
            <person name="Wu W.L."/>
            <person name="Chen Y.Y."/>
            <person name="Chang S.B."/>
            <person name="Sakamoto S."/>
            <person name="Ohme-Takagi M."/>
            <person name="Yagi M."/>
            <person name="Zeng S.J."/>
            <person name="Shen C.Y."/>
            <person name="Yeh C.M."/>
            <person name="Luo Y.B."/>
            <person name="Tsai W.C."/>
            <person name="Van de Peer Y."/>
            <person name="Liu Z.J."/>
        </authorList>
    </citation>
    <scope>NUCLEOTIDE SEQUENCE [LARGE SCALE GENOMIC DNA]</scope>
    <source>
        <tissue evidence="1">The whole plant</tissue>
    </source>
</reference>
<evidence type="ECO:0000313" key="2">
    <source>
        <dbReference type="Proteomes" id="UP000233837"/>
    </source>
</evidence>
<name>A0A2I0WAC1_9ASPA</name>
<gene>
    <name evidence="1" type="ORF">MA16_Dca010179</name>
</gene>
<dbReference type="EMBL" id="KZ502814">
    <property type="protein sequence ID" value="PKU72609.1"/>
    <property type="molecule type" value="Genomic_DNA"/>
</dbReference>
<organism evidence="1 2">
    <name type="scientific">Dendrobium catenatum</name>
    <dbReference type="NCBI Taxonomy" id="906689"/>
    <lineage>
        <taxon>Eukaryota</taxon>
        <taxon>Viridiplantae</taxon>
        <taxon>Streptophyta</taxon>
        <taxon>Embryophyta</taxon>
        <taxon>Tracheophyta</taxon>
        <taxon>Spermatophyta</taxon>
        <taxon>Magnoliopsida</taxon>
        <taxon>Liliopsida</taxon>
        <taxon>Asparagales</taxon>
        <taxon>Orchidaceae</taxon>
        <taxon>Epidendroideae</taxon>
        <taxon>Malaxideae</taxon>
        <taxon>Dendrobiinae</taxon>
        <taxon>Dendrobium</taxon>
    </lineage>
</organism>
<keyword evidence="2" id="KW-1185">Reference proteome</keyword>
<protein>
    <submittedName>
        <fullName evidence="1">Uncharacterized protein</fullName>
    </submittedName>
</protein>
<sequence length="61" mass="6673">MVVRRSSDGCPTKFRRWSDEVPAMVRRSSGGNRGRASSFSSCLDPPFVKNEGSIYSFSGVA</sequence>